<dbReference type="Pfam" id="PF13768">
    <property type="entry name" value="VWA_3"/>
    <property type="match status" value="1"/>
</dbReference>
<dbReference type="Proteomes" id="UP001295684">
    <property type="component" value="Unassembled WGS sequence"/>
</dbReference>
<dbReference type="InterPro" id="IPR013694">
    <property type="entry name" value="VIT"/>
</dbReference>
<proteinExistence type="predicted"/>
<gene>
    <name evidence="3" type="ORF">ECRASSUSDP1_LOCUS19541</name>
</gene>
<evidence type="ECO:0000313" key="4">
    <source>
        <dbReference type="Proteomes" id="UP001295684"/>
    </source>
</evidence>
<reference evidence="3" key="1">
    <citation type="submission" date="2023-07" db="EMBL/GenBank/DDBJ databases">
        <authorList>
            <consortium name="AG Swart"/>
            <person name="Singh M."/>
            <person name="Singh A."/>
            <person name="Seah K."/>
            <person name="Emmerich C."/>
        </authorList>
    </citation>
    <scope>NUCLEOTIDE SEQUENCE</scope>
    <source>
        <strain evidence="3">DP1</strain>
    </source>
</reference>
<accession>A0AAD1XS02</accession>
<comment type="caution">
    <text evidence="3">The sequence shown here is derived from an EMBL/GenBank/DDBJ whole genome shotgun (WGS) entry which is preliminary data.</text>
</comment>
<dbReference type="PANTHER" id="PTHR45737">
    <property type="entry name" value="VON WILLEBRAND FACTOR A DOMAIN-CONTAINING PROTEIN 5A"/>
    <property type="match status" value="1"/>
</dbReference>
<name>A0AAD1XS02_EUPCR</name>
<dbReference type="InterPro" id="IPR036465">
    <property type="entry name" value="vWFA_dom_sf"/>
</dbReference>
<dbReference type="PROSITE" id="PS50234">
    <property type="entry name" value="VWFA"/>
    <property type="match status" value="1"/>
</dbReference>
<dbReference type="PROSITE" id="PS51468">
    <property type="entry name" value="VIT"/>
    <property type="match status" value="1"/>
</dbReference>
<organism evidence="3 4">
    <name type="scientific">Euplotes crassus</name>
    <dbReference type="NCBI Taxonomy" id="5936"/>
    <lineage>
        <taxon>Eukaryota</taxon>
        <taxon>Sar</taxon>
        <taxon>Alveolata</taxon>
        <taxon>Ciliophora</taxon>
        <taxon>Intramacronucleata</taxon>
        <taxon>Spirotrichea</taxon>
        <taxon>Hypotrichia</taxon>
        <taxon>Euplotida</taxon>
        <taxon>Euplotidae</taxon>
        <taxon>Moneuplotes</taxon>
    </lineage>
</organism>
<evidence type="ECO:0000313" key="3">
    <source>
        <dbReference type="EMBL" id="CAI2378146.1"/>
    </source>
</evidence>
<dbReference type="SUPFAM" id="SSF53300">
    <property type="entry name" value="vWA-like"/>
    <property type="match status" value="1"/>
</dbReference>
<dbReference type="Pfam" id="PF08487">
    <property type="entry name" value="VIT"/>
    <property type="match status" value="1"/>
</dbReference>
<evidence type="ECO:0000259" key="2">
    <source>
        <dbReference type="PROSITE" id="PS51468"/>
    </source>
</evidence>
<keyword evidence="4" id="KW-1185">Reference proteome</keyword>
<protein>
    <submittedName>
        <fullName evidence="3">Uncharacterized protein</fullName>
    </submittedName>
</protein>
<evidence type="ECO:0000259" key="1">
    <source>
        <dbReference type="PROSITE" id="PS50234"/>
    </source>
</evidence>
<dbReference type="PANTHER" id="PTHR45737:SF6">
    <property type="entry name" value="VON WILLEBRAND FACTOR A DOMAIN-CONTAINING PROTEIN 5A"/>
    <property type="match status" value="1"/>
</dbReference>
<feature type="domain" description="VIT" evidence="2">
    <location>
        <begin position="46"/>
        <end position="176"/>
    </location>
</feature>
<feature type="domain" description="VWFA" evidence="1">
    <location>
        <begin position="326"/>
        <end position="496"/>
    </location>
</feature>
<dbReference type="SMART" id="SM00327">
    <property type="entry name" value="VWA"/>
    <property type="match status" value="1"/>
</dbReference>
<dbReference type="EMBL" id="CAMPGE010019842">
    <property type="protein sequence ID" value="CAI2378146.1"/>
    <property type="molecule type" value="Genomic_DNA"/>
</dbReference>
<dbReference type="Gene3D" id="3.40.50.410">
    <property type="entry name" value="von Willebrand factor, type A domain"/>
    <property type="match status" value="1"/>
</dbReference>
<dbReference type="AlphaFoldDB" id="A0AAD1XS02"/>
<sequence length="977" mass="105909">MAFLFGANQNLNSYQVPLPQANVTLVSSGAACKCGFVRHPTWVIPPVAGIYDKNNQENKIGVTDINFNAQISNSIADIELAQTFVNTTENPIECLLKFPLSDEFAVTGVTIKMEDKEIQTDIMPKKKAEEKYDDAIAQGHTAVKVNYNEATPDILNLDIGDLDIGKEISVNIKMSLKCQSFKHGQFTFVFPCNFFPISNKEGSTFGTNFSNFQGKITLDLESQLTNLDVSHEDLAHSTEGDVHILEFPPQNRVFDKDIVISYSFEKIRDLKVKMYGSLKYPDEVVSHFSFIPRISDELDEEEGKLTEEEQKEGSSKFDDPEIASGEYIFLIDRSGSMGCCSRMQIAVTALELFIQSLPQDSKFNIVSFGSSYGFFTPESLEFNDENKMLALDEIKSYTEDMGGTNIYSPLKHILLSKYDCSYPRNVFLLTDGGVCDRENVINLIKENSSHTRVHSFGIGTGADQYLIKESAKAGKGKYHFAEDGDLKLNAKVISSLSEASRPGLTNISIDWGDAQPAIKYQTVETQDGKDEIETLKYATKIDDTYEEESLHLFTILDKQKLFDILLANPEVCVKFRCFNTLSRQNEYCEVPLNCYLNDLELTESPFTLACKHLFLYLKESPSDYSPALNSGGLFGGSRPIPEPQNVPKKIEVTKSLLDVTQEELSIKYKVLCKDTAFFGRIKNLSIRGEEMKTVEIDLTKIESSSNSSGGVLFRGKGGSLFGSASGGGSFGNSGGSAPKGSGGLFGSSAGSSSASTSLFGGAAGNSSSGGGLFGASSKAPNSGGGLFGSNVKSAEGSSSFGGGFGNSQGSTFGSAKASGFESSAPLFPGGQLFGSSNPPASFSGFSGSSGNTATLSTSHAQPEYCKITSLQKADGSFVELPEGTKTIDVCGESNSSDSGLGKAVAIFLEKVQPSVIDHGSLQILWNTLFAIAILKKHHNSTRSEWNLISKKAIRFCKNYISSKSEINQLIDSIMGEV</sequence>
<dbReference type="InterPro" id="IPR002035">
    <property type="entry name" value="VWF_A"/>
</dbReference>